<dbReference type="Proteomes" id="UP000530564">
    <property type="component" value="Unassembled WGS sequence"/>
</dbReference>
<feature type="domain" description="Carbohydrate kinase PfkB" evidence="1">
    <location>
        <begin position="151"/>
        <end position="253"/>
    </location>
</feature>
<keyword evidence="3" id="KW-1185">Reference proteome</keyword>
<dbReference type="Pfam" id="PF05014">
    <property type="entry name" value="Nuc_deoxyrib_tr"/>
    <property type="match status" value="1"/>
</dbReference>
<dbReference type="InterPro" id="IPR011611">
    <property type="entry name" value="PfkB_dom"/>
</dbReference>
<organism evidence="2 3">
    <name type="scientific">Phenylobacterium haematophilum</name>
    <dbReference type="NCBI Taxonomy" id="98513"/>
    <lineage>
        <taxon>Bacteria</taxon>
        <taxon>Pseudomonadati</taxon>
        <taxon>Pseudomonadota</taxon>
        <taxon>Alphaproteobacteria</taxon>
        <taxon>Caulobacterales</taxon>
        <taxon>Caulobacteraceae</taxon>
        <taxon>Phenylobacterium</taxon>
    </lineage>
</organism>
<dbReference type="GO" id="GO:0016740">
    <property type="term" value="F:transferase activity"/>
    <property type="evidence" value="ECO:0007669"/>
    <property type="project" value="UniProtKB-KW"/>
</dbReference>
<dbReference type="Pfam" id="PF00294">
    <property type="entry name" value="PfkB"/>
    <property type="match status" value="1"/>
</dbReference>
<dbReference type="SUPFAM" id="SSF53613">
    <property type="entry name" value="Ribokinase-like"/>
    <property type="match status" value="1"/>
</dbReference>
<sequence>MATLTIVGGVYGERCIQPAWDAVFGSAGRAAQAVEGLVDEPVELVTYVAADATSSVQDLADRCGATLVAHPSKAFVSFDYLHPLATPAIYPPPAQLSQETPIIVKGDVVLRYGMMEGDAIVEAKSAVYDPQSAFDPQRFSANGSKADRLAIVLNRAEARAMTGIDDPVLAAKELMISEGAEVIVLKRGSHGALVITAVGEHPVPAYETAYVWKVGSGDVFSATFAALWACQGLAPEKAADLASRATAHYVETRSLPTPDVTSLEALTLPPIKPGSGTIYLAAPFFDLGQRWLVEESLSMLNGLGADVFSPVHAVGPGPANYVAPEDIAGLEASDVVFAILNGLDPGTIFEVGYAVKMGIPVVALAQNIKEEDLKMVAGTGCEITEDFASALYRVVWRLP</sequence>
<dbReference type="SUPFAM" id="SSF52309">
    <property type="entry name" value="N-(deoxy)ribosyltransferase-like"/>
    <property type="match status" value="1"/>
</dbReference>
<evidence type="ECO:0000313" key="3">
    <source>
        <dbReference type="Proteomes" id="UP000530564"/>
    </source>
</evidence>
<dbReference type="EMBL" id="JACIDK010000002">
    <property type="protein sequence ID" value="MBB3890464.1"/>
    <property type="molecule type" value="Genomic_DNA"/>
</dbReference>
<proteinExistence type="predicted"/>
<evidence type="ECO:0000313" key="2">
    <source>
        <dbReference type="EMBL" id="MBB3890464.1"/>
    </source>
</evidence>
<name>A0A839ZWP6_9CAUL</name>
<gene>
    <name evidence="2" type="ORF">GGQ61_001181</name>
</gene>
<dbReference type="InterPro" id="IPR029056">
    <property type="entry name" value="Ribokinase-like"/>
</dbReference>
<protein>
    <submittedName>
        <fullName evidence="2">Nucleoside 2-deoxyribosyltransferase</fullName>
    </submittedName>
</protein>
<keyword evidence="2" id="KW-0808">Transferase</keyword>
<comment type="caution">
    <text evidence="2">The sequence shown here is derived from an EMBL/GenBank/DDBJ whole genome shotgun (WGS) entry which is preliminary data.</text>
</comment>
<accession>A0A839ZWP6</accession>
<dbReference type="RefSeq" id="WP_183770655.1">
    <property type="nucleotide sequence ID" value="NZ_JACIDK010000002.1"/>
</dbReference>
<dbReference type="AlphaFoldDB" id="A0A839ZWP6"/>
<dbReference type="Gene3D" id="3.40.50.450">
    <property type="match status" value="1"/>
</dbReference>
<evidence type="ECO:0000259" key="1">
    <source>
        <dbReference type="Pfam" id="PF00294"/>
    </source>
</evidence>
<dbReference type="Gene3D" id="3.40.1190.20">
    <property type="match status" value="1"/>
</dbReference>
<reference evidence="2 3" key="1">
    <citation type="submission" date="2020-08" db="EMBL/GenBank/DDBJ databases">
        <title>Genomic Encyclopedia of Type Strains, Phase IV (KMG-IV): sequencing the most valuable type-strain genomes for metagenomic binning, comparative biology and taxonomic classification.</title>
        <authorList>
            <person name="Goeker M."/>
        </authorList>
    </citation>
    <scope>NUCLEOTIDE SEQUENCE [LARGE SCALE GENOMIC DNA]</scope>
    <source>
        <strain evidence="2 3">DSM 21793</strain>
    </source>
</reference>
<dbReference type="InterPro" id="IPR007710">
    <property type="entry name" value="Nucleoside_deoxyribTrfase"/>
</dbReference>